<keyword evidence="1" id="KW-0229">DNA integration</keyword>
<dbReference type="InterPro" id="IPR025246">
    <property type="entry name" value="IS30-like_HTH"/>
</dbReference>
<feature type="region of interest" description="Disordered" evidence="3">
    <location>
        <begin position="170"/>
        <end position="189"/>
    </location>
</feature>
<name>A0A8S5QXY0_9CAUD</name>
<dbReference type="InterPro" id="IPR036397">
    <property type="entry name" value="RNaseH_sf"/>
</dbReference>
<accession>A0A8S5QXY0</accession>
<dbReference type="SUPFAM" id="SSF53098">
    <property type="entry name" value="Ribonuclease H-like"/>
    <property type="match status" value="1"/>
</dbReference>
<dbReference type="GO" id="GO:0015074">
    <property type="term" value="P:DNA integration"/>
    <property type="evidence" value="ECO:0007669"/>
    <property type="project" value="UniProtKB-KW"/>
</dbReference>
<reference evidence="5" key="1">
    <citation type="journal article" date="2021" name="Proc. Natl. Acad. Sci. U.S.A.">
        <title>A Catalog of Tens of Thousands of Viruses from Human Metagenomes Reveals Hidden Associations with Chronic Diseases.</title>
        <authorList>
            <person name="Tisza M.J."/>
            <person name="Buck C.B."/>
        </authorList>
    </citation>
    <scope>NUCLEOTIDE SEQUENCE</scope>
    <source>
        <strain evidence="5">CtLtm40</strain>
    </source>
</reference>
<dbReference type="PROSITE" id="PS50994">
    <property type="entry name" value="INTEGRASE"/>
    <property type="match status" value="1"/>
</dbReference>
<proteinExistence type="predicted"/>
<dbReference type="GO" id="GO:0003676">
    <property type="term" value="F:nucleic acid binding"/>
    <property type="evidence" value="ECO:0007669"/>
    <property type="project" value="InterPro"/>
</dbReference>
<dbReference type="InterPro" id="IPR053392">
    <property type="entry name" value="Transposase_IS30-like"/>
</dbReference>
<dbReference type="GO" id="GO:0004803">
    <property type="term" value="F:transposase activity"/>
    <property type="evidence" value="ECO:0007669"/>
    <property type="project" value="TreeGrafter"/>
</dbReference>
<evidence type="ECO:0000256" key="2">
    <source>
        <dbReference type="ARBA" id="ARBA00023172"/>
    </source>
</evidence>
<dbReference type="EMBL" id="BK015769">
    <property type="protein sequence ID" value="DAE24127.1"/>
    <property type="molecule type" value="Genomic_DNA"/>
</dbReference>
<evidence type="ECO:0000256" key="1">
    <source>
        <dbReference type="ARBA" id="ARBA00022908"/>
    </source>
</evidence>
<dbReference type="PANTHER" id="PTHR10948:SF23">
    <property type="entry name" value="TRANSPOSASE INSI FOR INSERTION SEQUENCE ELEMENT IS30A-RELATED"/>
    <property type="match status" value="1"/>
</dbReference>
<sequence>MQTGKRTFKHLSRNDRLRIEKWQRMGMKPREIAEKLRVHISTVYRELKRGEYERLDGGTWEMVTAYSPDIAEERYQEHLREKGPGLKIGKDHELANYIEATIVEKECSPAAVLGYAMLEGRTFETSVSVTTIYSYIKKGLFLHITQVDLPRRGKVKQKYKKIKTKKDQARASVGESIEQRPPEVESREEFGHWEGDTVYSGKGKCKTTSALLTLNERKTRKDIIIGIPNRKAETVVKALDALERKCGARRFRAIFKSITFDNGSEFSAAEVLERSAVNKTIPRTKVYYCHPYSSWERGSNENANSMIRRRHPKGTDFSKVSAAEIAATEEWINNYPRKILGYKSSEVMFRECLREIGLIA</sequence>
<feature type="compositionally biased region" description="Basic and acidic residues" evidence="3">
    <location>
        <begin position="177"/>
        <end position="189"/>
    </location>
</feature>
<keyword evidence="2" id="KW-0233">DNA recombination</keyword>
<dbReference type="GO" id="GO:0006310">
    <property type="term" value="P:DNA recombination"/>
    <property type="evidence" value="ECO:0007669"/>
    <property type="project" value="UniProtKB-KW"/>
</dbReference>
<evidence type="ECO:0000256" key="3">
    <source>
        <dbReference type="SAM" id="MobiDB-lite"/>
    </source>
</evidence>
<dbReference type="GO" id="GO:0032196">
    <property type="term" value="P:transposition"/>
    <property type="evidence" value="ECO:0007669"/>
    <property type="project" value="TreeGrafter"/>
</dbReference>
<dbReference type="PANTHER" id="PTHR10948">
    <property type="entry name" value="TRANSPOSASE"/>
    <property type="match status" value="1"/>
</dbReference>
<protein>
    <submittedName>
        <fullName evidence="5">RNaseH</fullName>
    </submittedName>
</protein>
<dbReference type="InterPro" id="IPR012337">
    <property type="entry name" value="RNaseH-like_sf"/>
</dbReference>
<evidence type="ECO:0000259" key="4">
    <source>
        <dbReference type="PROSITE" id="PS50994"/>
    </source>
</evidence>
<feature type="domain" description="Integrase catalytic" evidence="4">
    <location>
        <begin position="177"/>
        <end position="352"/>
    </location>
</feature>
<dbReference type="SUPFAM" id="SSF46689">
    <property type="entry name" value="Homeodomain-like"/>
    <property type="match status" value="1"/>
</dbReference>
<organism evidence="5">
    <name type="scientific">Myoviridae sp. ctLtm40</name>
    <dbReference type="NCBI Taxonomy" id="2826641"/>
    <lineage>
        <taxon>Viruses</taxon>
        <taxon>Duplodnaviria</taxon>
        <taxon>Heunggongvirae</taxon>
        <taxon>Uroviricota</taxon>
        <taxon>Caudoviricetes</taxon>
    </lineage>
</organism>
<dbReference type="InterPro" id="IPR051917">
    <property type="entry name" value="Transposase-Integrase"/>
</dbReference>
<dbReference type="Pfam" id="PF13936">
    <property type="entry name" value="HTH_38"/>
    <property type="match status" value="1"/>
</dbReference>
<dbReference type="NCBIfam" id="NF033563">
    <property type="entry name" value="transpos_IS30"/>
    <property type="match status" value="1"/>
</dbReference>
<dbReference type="Gene3D" id="3.30.420.10">
    <property type="entry name" value="Ribonuclease H-like superfamily/Ribonuclease H"/>
    <property type="match status" value="1"/>
</dbReference>
<dbReference type="InterPro" id="IPR001584">
    <property type="entry name" value="Integrase_cat-core"/>
</dbReference>
<evidence type="ECO:0000313" key="5">
    <source>
        <dbReference type="EMBL" id="DAE24127.1"/>
    </source>
</evidence>
<dbReference type="InterPro" id="IPR009057">
    <property type="entry name" value="Homeodomain-like_sf"/>
</dbReference>